<reference evidence="1" key="1">
    <citation type="journal article" date="2014" name="Front. Microbiol.">
        <title>High frequency of phylogenetically diverse reductive dehalogenase-homologous genes in deep subseafloor sedimentary metagenomes.</title>
        <authorList>
            <person name="Kawai M."/>
            <person name="Futagami T."/>
            <person name="Toyoda A."/>
            <person name="Takaki Y."/>
            <person name="Nishi S."/>
            <person name="Hori S."/>
            <person name="Arai W."/>
            <person name="Tsubouchi T."/>
            <person name="Morono Y."/>
            <person name="Uchiyama I."/>
            <person name="Ito T."/>
            <person name="Fujiyama A."/>
            <person name="Inagaki F."/>
            <person name="Takami H."/>
        </authorList>
    </citation>
    <scope>NUCLEOTIDE SEQUENCE</scope>
    <source>
        <strain evidence="1">Expedition CK06-06</strain>
    </source>
</reference>
<gene>
    <name evidence="1" type="ORF">S06H3_00317</name>
</gene>
<accession>X1KQK8</accession>
<dbReference type="AlphaFoldDB" id="X1KQK8"/>
<comment type="caution">
    <text evidence="1">The sequence shown here is derived from an EMBL/GenBank/DDBJ whole genome shotgun (WGS) entry which is preliminary data.</text>
</comment>
<dbReference type="EMBL" id="BARV01000052">
    <property type="protein sequence ID" value="GAH92424.1"/>
    <property type="molecule type" value="Genomic_DNA"/>
</dbReference>
<name>X1KQK8_9ZZZZ</name>
<organism evidence="1">
    <name type="scientific">marine sediment metagenome</name>
    <dbReference type="NCBI Taxonomy" id="412755"/>
    <lineage>
        <taxon>unclassified sequences</taxon>
        <taxon>metagenomes</taxon>
        <taxon>ecological metagenomes</taxon>
    </lineage>
</organism>
<proteinExistence type="predicted"/>
<sequence>MYTQGSSQSSTWRKVHRGVPIYRRVRTAGIMTLRSTSIIFVFNFSAKYKFTLLISYGTIFNYCKFKIKIVAPIAAS</sequence>
<protein>
    <submittedName>
        <fullName evidence="1">Uncharacterized protein</fullName>
    </submittedName>
</protein>
<evidence type="ECO:0000313" key="1">
    <source>
        <dbReference type="EMBL" id="GAH92424.1"/>
    </source>
</evidence>